<dbReference type="OrthoDB" id="746891at2759"/>
<dbReference type="InterPro" id="IPR045861">
    <property type="entry name" value="CorA_cytoplasmic_dom"/>
</dbReference>
<dbReference type="InterPro" id="IPR002523">
    <property type="entry name" value="MgTranspt_CorA/ZnTranspt_ZntB"/>
</dbReference>
<evidence type="ECO:0000313" key="1">
    <source>
        <dbReference type="EMBL" id="KAF9665859.1"/>
    </source>
</evidence>
<keyword evidence="2" id="KW-1185">Reference proteome</keyword>
<dbReference type="SUPFAM" id="SSF143865">
    <property type="entry name" value="CorA soluble domain-like"/>
    <property type="match status" value="1"/>
</dbReference>
<dbReference type="PANTHER" id="PTHR47468:SF1">
    <property type="entry name" value="OS08G0130000 PROTEIN"/>
    <property type="match status" value="1"/>
</dbReference>
<dbReference type="Proteomes" id="UP000657918">
    <property type="component" value="Chromosome 16"/>
</dbReference>
<dbReference type="GO" id="GO:0046873">
    <property type="term" value="F:metal ion transmembrane transporter activity"/>
    <property type="evidence" value="ECO:0007669"/>
    <property type="project" value="InterPro"/>
</dbReference>
<comment type="caution">
    <text evidence="1">The sequence shown here is derived from an EMBL/GenBank/DDBJ whole genome shotgun (WGS) entry which is preliminary data.</text>
</comment>
<protein>
    <submittedName>
        <fullName evidence="1">Uncharacterized protein</fullName>
    </submittedName>
</protein>
<proteinExistence type="predicted"/>
<sequence length="926" mass="104128">MALLLRKTWRFIFSSPRLPSLSPSAAREFRSDAALEAISKANEEKTPNIVLYNYPSLSGAFSALFAHLFHSRLNLPCLILPFSSVEPFRTVDFRIEGLERCYLLDFIGPRGFASTLSRQSNCEVICFDHRKSVLSRVQSKEDCGEKVRFTVDVEKSSSTSVYEYFSKKILDNNGGVEGLLKPEDQDRVEMILKYIEDMDLRRWSLQDIRAFNVGIGEWRSKFNYVTNPYMFEELLEISPVHIIEKGNSNISSRWTDASKLMDKVFKVRLGRGFYGECLGVRADGNSHLSDEIGKALSVKSAAAGLRPIGAVVYMLRNNLKMCLRSVDSATDTSEVAKAYGGGGSPSSSSFIIRMDEYNQWLLKLVSEEQKSKFAGKPSTPCALGCWTRCQFTICTPPDREETVGNGEAEEMDEGLKEDTSLGDIPLYRPRFSGMVRQKAYIFDGKGKYYNKDWDFTEPKENEFCWYHVELPKINQKLPLFAQCLIDILCPPLKLQDILSLVSNGPFCSHVDGALVFRVNSSGPPTSNYTFRLAARVTENSVITVSLGRVPRLGFSPTSESLLSQIPSVETCSIGGTPSHHGGDGNEGSGIVIREHVLEFLLTMNHSEEADNPVPESVSNLVVHIIDTHLDHLQDITTKFEMELDSVELELDKGGFALKKQMLDDRRFPKMHLNLQRILQVIAHGEQVFPRVKEKCSSKKWFSSEDINSLEELIGRLRRLKENVGFISNRVTAIQAGLDSWQAEQINKKLYYLSFLSIIFLPLSIITGEASSDTQTFLETQNSLWYECGRSSMDRAKEPRGESWFPQCDVCLCGGAGSRASMLPFPSTLQPYSCLETNDCFEKKLVSQQEILSQENTSRFIFTPEDTCPKGNFLSMGRGSGHRKKAAADHKMFGTRNAFLRAAQNNGKGSQWSKIVLFIPWIILLEN</sequence>
<dbReference type="Pfam" id="PF01544">
    <property type="entry name" value="CorA"/>
    <property type="match status" value="1"/>
</dbReference>
<reference evidence="1 2" key="1">
    <citation type="submission" date="2020-10" db="EMBL/GenBank/DDBJ databases">
        <title>Plant Genome Project.</title>
        <authorList>
            <person name="Zhang R.-G."/>
        </authorList>
    </citation>
    <scope>NUCLEOTIDE SEQUENCE [LARGE SCALE GENOMIC DNA]</scope>
    <source>
        <strain evidence="1">FAFU-HL-1</strain>
        <tissue evidence="1">Leaf</tissue>
    </source>
</reference>
<dbReference type="GO" id="GO:0016020">
    <property type="term" value="C:membrane"/>
    <property type="evidence" value="ECO:0007669"/>
    <property type="project" value="InterPro"/>
</dbReference>
<dbReference type="Gene3D" id="1.20.58.340">
    <property type="entry name" value="Magnesium transport protein CorA, transmembrane region"/>
    <property type="match status" value="1"/>
</dbReference>
<dbReference type="AlphaFoldDB" id="A0A835JC42"/>
<name>A0A835JC42_9ROSI</name>
<organism evidence="1 2">
    <name type="scientific">Salix dunnii</name>
    <dbReference type="NCBI Taxonomy" id="1413687"/>
    <lineage>
        <taxon>Eukaryota</taxon>
        <taxon>Viridiplantae</taxon>
        <taxon>Streptophyta</taxon>
        <taxon>Embryophyta</taxon>
        <taxon>Tracheophyta</taxon>
        <taxon>Spermatophyta</taxon>
        <taxon>Magnoliopsida</taxon>
        <taxon>eudicotyledons</taxon>
        <taxon>Gunneridae</taxon>
        <taxon>Pentapetalae</taxon>
        <taxon>rosids</taxon>
        <taxon>fabids</taxon>
        <taxon>Malpighiales</taxon>
        <taxon>Salicaceae</taxon>
        <taxon>Saliceae</taxon>
        <taxon>Salix</taxon>
    </lineage>
</organism>
<dbReference type="PANTHER" id="PTHR47468">
    <property type="entry name" value="OS08G0130000 PROTEIN"/>
    <property type="match status" value="1"/>
</dbReference>
<accession>A0A835JC42</accession>
<evidence type="ECO:0000313" key="2">
    <source>
        <dbReference type="Proteomes" id="UP000657918"/>
    </source>
</evidence>
<gene>
    <name evidence="1" type="ORF">SADUNF_Sadunf16G0168600</name>
</gene>
<dbReference type="EMBL" id="JADGMS010000016">
    <property type="protein sequence ID" value="KAF9665859.1"/>
    <property type="molecule type" value="Genomic_DNA"/>
</dbReference>